<sequence>MDKYPEAYIQFLIHFHGSRDFFECHEILEEHWKRKKRGNRDAYWTGLIQLAVALYHHRRANHTGALKLFRNSEKIIQAHAEKVERLAIDTGSLLHLIDEKISDVLEEKPYADMNLPLTDESLIEACKKRCRAQQIEWQRKSDLDNPYLVHKHMLRDDSTFKIEK</sequence>
<name>A0A1I1ZLQ2_9BACI</name>
<dbReference type="RefSeq" id="WP_091656462.1">
    <property type="nucleotide sequence ID" value="NZ_FONT01000001.1"/>
</dbReference>
<keyword evidence="2" id="KW-1185">Reference proteome</keyword>
<dbReference type="STRING" id="930128.SAMN05192532_101316"/>
<proteinExistence type="predicted"/>
<dbReference type="Pfam" id="PF03745">
    <property type="entry name" value="DUF309"/>
    <property type="match status" value="1"/>
</dbReference>
<evidence type="ECO:0000313" key="1">
    <source>
        <dbReference type="EMBL" id="SFE32609.1"/>
    </source>
</evidence>
<dbReference type="InterPro" id="IPR005500">
    <property type="entry name" value="DUF309"/>
</dbReference>
<gene>
    <name evidence="1" type="ORF">SAMN05192532_101316</name>
</gene>
<dbReference type="Gene3D" id="1.10.3450.10">
    <property type="entry name" value="TTHA0068-like"/>
    <property type="match status" value="1"/>
</dbReference>
<dbReference type="InterPro" id="IPR023203">
    <property type="entry name" value="TTHA0068_sf"/>
</dbReference>
<organism evidence="1 2">
    <name type="scientific">Alteribacillus iranensis</name>
    <dbReference type="NCBI Taxonomy" id="930128"/>
    <lineage>
        <taxon>Bacteria</taxon>
        <taxon>Bacillati</taxon>
        <taxon>Bacillota</taxon>
        <taxon>Bacilli</taxon>
        <taxon>Bacillales</taxon>
        <taxon>Bacillaceae</taxon>
        <taxon>Alteribacillus</taxon>
    </lineage>
</organism>
<dbReference type="OrthoDB" id="165483at2"/>
<dbReference type="PANTHER" id="PTHR34796:SF1">
    <property type="entry name" value="EXPRESSED PROTEIN"/>
    <property type="match status" value="1"/>
</dbReference>
<dbReference type="SUPFAM" id="SSF140663">
    <property type="entry name" value="TTHA0068-like"/>
    <property type="match status" value="1"/>
</dbReference>
<dbReference type="EMBL" id="FONT01000001">
    <property type="protein sequence ID" value="SFE32609.1"/>
    <property type="molecule type" value="Genomic_DNA"/>
</dbReference>
<accession>A0A1I1ZLQ2</accession>
<dbReference type="PANTHER" id="PTHR34796">
    <property type="entry name" value="EXPRESSED PROTEIN"/>
    <property type="match status" value="1"/>
</dbReference>
<dbReference type="AlphaFoldDB" id="A0A1I1ZLQ2"/>
<dbReference type="Proteomes" id="UP000199516">
    <property type="component" value="Unassembled WGS sequence"/>
</dbReference>
<evidence type="ECO:0000313" key="2">
    <source>
        <dbReference type="Proteomes" id="UP000199516"/>
    </source>
</evidence>
<evidence type="ECO:0008006" key="3">
    <source>
        <dbReference type="Google" id="ProtNLM"/>
    </source>
</evidence>
<protein>
    <recommendedName>
        <fullName evidence="3">DUF309 domain-containing protein</fullName>
    </recommendedName>
</protein>
<reference evidence="1 2" key="1">
    <citation type="submission" date="2016-10" db="EMBL/GenBank/DDBJ databases">
        <authorList>
            <person name="de Groot N.N."/>
        </authorList>
    </citation>
    <scope>NUCLEOTIDE SEQUENCE [LARGE SCALE GENOMIC DNA]</scope>
    <source>
        <strain evidence="1 2">DSM 23995</strain>
    </source>
</reference>